<dbReference type="InterPro" id="IPR036518">
    <property type="entry name" value="CobE/GbiG_C_sf"/>
</dbReference>
<dbReference type="InterPro" id="IPR052553">
    <property type="entry name" value="CbiG_hydrolase"/>
</dbReference>
<dbReference type="GO" id="GO:0009236">
    <property type="term" value="P:cobalamin biosynthetic process"/>
    <property type="evidence" value="ECO:0007669"/>
    <property type="project" value="InterPro"/>
</dbReference>
<sequence length="131" mass="13538">MSELVVGLGLRPGTPADLIVRVVREIVGENTINCLATLDRRAAEASVRAAAAELGVPIRAFTATELAKVTVPNPTSRTATAIGTPSVAEAAALLAAGTPLPLLLPKHTTTGLVLAIAEADIHTSFRDPHQF</sequence>
<dbReference type="RefSeq" id="WP_167464242.1">
    <property type="nucleotide sequence ID" value="NZ_CP046171.1"/>
</dbReference>
<dbReference type="InterPro" id="IPR002750">
    <property type="entry name" value="CobE/GbiG_C"/>
</dbReference>
<dbReference type="Gene3D" id="3.30.420.180">
    <property type="entry name" value="CobE/GbiG C-terminal domain"/>
    <property type="match status" value="1"/>
</dbReference>
<proteinExistence type="predicted"/>
<dbReference type="Pfam" id="PF01890">
    <property type="entry name" value="CbiG_C"/>
    <property type="match status" value="1"/>
</dbReference>
<reference evidence="2 3" key="1">
    <citation type="journal article" date="2019" name="ACS Chem. Biol.">
        <title>Identification and Mobilization of a Cryptic Antibiotic Biosynthesis Gene Locus from a Human-Pathogenic Nocardia Isolate.</title>
        <authorList>
            <person name="Herisse M."/>
            <person name="Ishida K."/>
            <person name="Porter J.L."/>
            <person name="Howden B."/>
            <person name="Hertweck C."/>
            <person name="Stinear T.P."/>
            <person name="Pidot S.J."/>
        </authorList>
    </citation>
    <scope>NUCLEOTIDE SEQUENCE [LARGE SCALE GENOMIC DNA]</scope>
    <source>
        <strain evidence="2 3">AUSMDU00024985</strain>
    </source>
</reference>
<feature type="domain" description="CobE/GbiG C-terminal" evidence="1">
    <location>
        <begin position="4"/>
        <end position="117"/>
    </location>
</feature>
<accession>A0A6G9XWB9</accession>
<dbReference type="Proteomes" id="UP000501705">
    <property type="component" value="Chromosome"/>
</dbReference>
<evidence type="ECO:0000259" key="1">
    <source>
        <dbReference type="Pfam" id="PF01890"/>
    </source>
</evidence>
<name>A0A6G9XWB9_NOCBR</name>
<gene>
    <name evidence="2" type="ORF">F5X71_25060</name>
</gene>
<organism evidence="2 3">
    <name type="scientific">Nocardia brasiliensis</name>
    <dbReference type="NCBI Taxonomy" id="37326"/>
    <lineage>
        <taxon>Bacteria</taxon>
        <taxon>Bacillati</taxon>
        <taxon>Actinomycetota</taxon>
        <taxon>Actinomycetes</taxon>
        <taxon>Mycobacteriales</taxon>
        <taxon>Nocardiaceae</taxon>
        <taxon>Nocardia</taxon>
    </lineage>
</organism>
<protein>
    <submittedName>
        <fullName evidence="2">Cobalamin biosynthesis protein</fullName>
    </submittedName>
</protein>
<dbReference type="AlphaFoldDB" id="A0A6G9XWB9"/>
<evidence type="ECO:0000313" key="3">
    <source>
        <dbReference type="Proteomes" id="UP000501705"/>
    </source>
</evidence>
<dbReference type="PANTHER" id="PTHR37477">
    <property type="entry name" value="COBALT-PRECORRIN-5A HYDROLASE"/>
    <property type="match status" value="1"/>
</dbReference>
<dbReference type="PANTHER" id="PTHR37477:SF1">
    <property type="entry name" value="COBALT-PRECORRIN-5A HYDROLASE"/>
    <property type="match status" value="1"/>
</dbReference>
<evidence type="ECO:0000313" key="2">
    <source>
        <dbReference type="EMBL" id="QIS05150.1"/>
    </source>
</evidence>
<dbReference type="EMBL" id="CP046171">
    <property type="protein sequence ID" value="QIS05150.1"/>
    <property type="molecule type" value="Genomic_DNA"/>
</dbReference>
<dbReference type="SUPFAM" id="SSF159664">
    <property type="entry name" value="CobE/GbiG C-terminal domain-like"/>
    <property type="match status" value="1"/>
</dbReference>